<keyword evidence="1" id="KW-0812">Transmembrane</keyword>
<comment type="caution">
    <text evidence="2">The sequence shown here is derived from an EMBL/GenBank/DDBJ whole genome shotgun (WGS) entry which is preliminary data.</text>
</comment>
<proteinExistence type="predicted"/>
<dbReference type="EMBL" id="MAPZ01000009">
    <property type="protein sequence ID" value="OBY12100.1"/>
    <property type="molecule type" value="Genomic_DNA"/>
</dbReference>
<reference evidence="2 3" key="1">
    <citation type="submission" date="2016-06" db="EMBL/GenBank/DDBJ databases">
        <authorList>
            <person name="Kjaerup R.B."/>
            <person name="Dalgaard T.S."/>
            <person name="Juul-Madsen H.R."/>
        </authorList>
    </citation>
    <scope>NUCLEOTIDE SEQUENCE [LARGE SCALE GENOMIC DNA]</scope>
    <source>
        <strain evidence="2 3">373-A1</strain>
    </source>
</reference>
<keyword evidence="1" id="KW-1133">Transmembrane helix</keyword>
<feature type="transmembrane region" description="Helical" evidence="1">
    <location>
        <begin position="61"/>
        <end position="83"/>
    </location>
</feature>
<dbReference type="GeneID" id="42777249"/>
<dbReference type="RefSeq" id="WP_027099401.1">
    <property type="nucleotide sequence ID" value="NZ_JADPFS010000006.1"/>
</dbReference>
<gene>
    <name evidence="2" type="ORF">CP373A1_00450</name>
</gene>
<evidence type="ECO:0000313" key="3">
    <source>
        <dbReference type="Proteomes" id="UP000092714"/>
    </source>
</evidence>
<feature type="transmembrane region" description="Helical" evidence="1">
    <location>
        <begin position="186"/>
        <end position="206"/>
    </location>
</feature>
<keyword evidence="1" id="KW-0472">Membrane</keyword>
<protein>
    <recommendedName>
        <fullName evidence="4">YcxB-like protein domain-containing protein</fullName>
    </recommendedName>
</protein>
<name>A0A1B8RTJ0_9CLOT</name>
<organism evidence="2 3">
    <name type="scientific">Clostridium paraputrificum</name>
    <dbReference type="NCBI Taxonomy" id="29363"/>
    <lineage>
        <taxon>Bacteria</taxon>
        <taxon>Bacillati</taxon>
        <taxon>Bacillota</taxon>
        <taxon>Clostridia</taxon>
        <taxon>Eubacteriales</taxon>
        <taxon>Clostridiaceae</taxon>
        <taxon>Clostridium</taxon>
    </lineage>
</organism>
<keyword evidence="3" id="KW-1185">Reference proteome</keyword>
<feature type="transmembrane region" description="Helical" evidence="1">
    <location>
        <begin position="30"/>
        <end position="49"/>
    </location>
</feature>
<evidence type="ECO:0008006" key="4">
    <source>
        <dbReference type="Google" id="ProtNLM"/>
    </source>
</evidence>
<evidence type="ECO:0000313" key="2">
    <source>
        <dbReference type="EMBL" id="OBY12100.1"/>
    </source>
</evidence>
<dbReference type="Proteomes" id="UP000092714">
    <property type="component" value="Unassembled WGS sequence"/>
</dbReference>
<dbReference type="AlphaFoldDB" id="A0A1B8RTJ0"/>
<accession>A0A1B8RTJ0</accession>
<sequence>MNFKFSPSENEFEYREYINYRVGSAVVNKIYMSCCVKLLGYILVFINVFKLFNKYKFASNITTAILLLFLGITVIVILICLLGKKIGMKKYKKQFVDIDTIYSFKVDENKICRENKYSYIEAPLKSITEIIKIHSGLIIKLRDIKEDIFIPSKSLPIEVKEFIHYIEGKNSELEVNEYRGSSKNNFLRLSLGIYGLLIIAIILGLIL</sequence>
<evidence type="ECO:0000256" key="1">
    <source>
        <dbReference type="SAM" id="Phobius"/>
    </source>
</evidence>